<reference evidence="11 12" key="1">
    <citation type="journal article" date="2019" name="Syst. Appl. Microbiol.">
        <title>Characterization of Bifidobacterium species in feaces of the Egyptian fruit bat: Description of B. vespertilionis sp. nov. and B. rousetti sp. nov.</title>
        <authorList>
            <person name="Modesto M."/>
            <person name="Satti M."/>
            <person name="Watanabe K."/>
            <person name="Puglisi E."/>
            <person name="Morelli L."/>
            <person name="Huang C.-H."/>
            <person name="Liou J.-S."/>
            <person name="Miyashita M."/>
            <person name="Tamura T."/>
            <person name="Saito S."/>
            <person name="Mori K."/>
            <person name="Huang L."/>
            <person name="Sciavilla P."/>
            <person name="Sandri C."/>
            <person name="Spiezio C."/>
            <person name="Vitali F."/>
            <person name="Cavalieri D."/>
            <person name="Perpetuini G."/>
            <person name="Tofalo R."/>
            <person name="Bonetti A."/>
            <person name="Arita M."/>
            <person name="Mattarelli P."/>
        </authorList>
    </citation>
    <scope>NUCLEOTIDE SEQUENCE [LARGE SCALE GENOMIC DNA]</scope>
    <source>
        <strain evidence="9 12">RST16</strain>
        <strain evidence="10 11">RST8</strain>
    </source>
</reference>
<organism evidence="10 11">
    <name type="scientific">Bifidobacterium vespertilionis</name>
    <dbReference type="NCBI Taxonomy" id="2562524"/>
    <lineage>
        <taxon>Bacteria</taxon>
        <taxon>Bacillati</taxon>
        <taxon>Actinomycetota</taxon>
        <taxon>Actinomycetes</taxon>
        <taxon>Bifidobacteriales</taxon>
        <taxon>Bifidobacteriaceae</taxon>
        <taxon>Bifidobacterium</taxon>
    </lineage>
</organism>
<dbReference type="OrthoDB" id="147639at2"/>
<keyword evidence="6 7" id="KW-0472">Membrane</keyword>
<feature type="transmembrane region" description="Helical" evidence="7">
    <location>
        <begin position="245"/>
        <end position="267"/>
    </location>
</feature>
<comment type="caution">
    <text evidence="10">The sequence shown here is derived from an EMBL/GenBank/DDBJ whole genome shotgun (WGS) entry which is preliminary data.</text>
</comment>
<dbReference type="PROSITE" id="PS50928">
    <property type="entry name" value="ABC_TM1"/>
    <property type="match status" value="1"/>
</dbReference>
<proteinExistence type="inferred from homology"/>
<evidence type="ECO:0000256" key="4">
    <source>
        <dbReference type="ARBA" id="ARBA00022692"/>
    </source>
</evidence>
<feature type="domain" description="ABC transmembrane type-1" evidence="8">
    <location>
        <begin position="95"/>
        <end position="306"/>
    </location>
</feature>
<evidence type="ECO:0000256" key="5">
    <source>
        <dbReference type="ARBA" id="ARBA00022989"/>
    </source>
</evidence>
<name>A0A5J5DZ31_9BIFI</name>
<evidence type="ECO:0000259" key="8">
    <source>
        <dbReference type="PROSITE" id="PS50928"/>
    </source>
</evidence>
<feature type="transmembrane region" description="Helical" evidence="7">
    <location>
        <begin position="131"/>
        <end position="155"/>
    </location>
</feature>
<comment type="similarity">
    <text evidence="7">Belongs to the binding-protein-dependent transport system permease family.</text>
</comment>
<dbReference type="CDD" id="cd06261">
    <property type="entry name" value="TM_PBP2"/>
    <property type="match status" value="1"/>
</dbReference>
<sequence length="321" mass="34730">MVKYIARRAAIAVVVLFGISLIVFAVLNLQPGNPYASMFSPQTDAATREELLRKVGYYDPLWLKYVKWVGRALQGDLGYSIQLGVPVTAVIASRVGNTLVLTVAAAVIAFVFALPVGIYSAIRRGRVSDRLITVVTFGIMSIPAFFLAMILIRVFSAQLKVLPSSGMITPGFAGTPEQVTWDVIRHLIMPATVLAAMSFATYSRYIRSSTSELLDADFVRALFAKGLSRRSVIYGHVLKNAAKPIVTVLMLAVPGLLSGALITETVFSWSGIGRLGYDAAVGRDYPLLMGITLLLALVTLLANLLGDVINVIIDPRIRVQS</sequence>
<feature type="transmembrane region" description="Helical" evidence="7">
    <location>
        <begin position="9"/>
        <end position="29"/>
    </location>
</feature>
<keyword evidence="2 7" id="KW-0813">Transport</keyword>
<protein>
    <submittedName>
        <fullName evidence="10">ABC transporter permease</fullName>
    </submittedName>
</protein>
<dbReference type="GO" id="GO:0055085">
    <property type="term" value="P:transmembrane transport"/>
    <property type="evidence" value="ECO:0007669"/>
    <property type="project" value="InterPro"/>
</dbReference>
<dbReference type="InterPro" id="IPR000515">
    <property type="entry name" value="MetI-like"/>
</dbReference>
<dbReference type="PANTHER" id="PTHR43163:SF6">
    <property type="entry name" value="DIPEPTIDE TRANSPORT SYSTEM PERMEASE PROTEIN DPPB-RELATED"/>
    <property type="match status" value="1"/>
</dbReference>
<dbReference type="Pfam" id="PF19300">
    <property type="entry name" value="BPD_transp_1_N"/>
    <property type="match status" value="1"/>
</dbReference>
<dbReference type="Gene3D" id="1.10.3720.10">
    <property type="entry name" value="MetI-like"/>
    <property type="match status" value="1"/>
</dbReference>
<keyword evidence="3" id="KW-1003">Cell membrane</keyword>
<evidence type="ECO:0000313" key="12">
    <source>
        <dbReference type="Proteomes" id="UP000374630"/>
    </source>
</evidence>
<dbReference type="GO" id="GO:0005886">
    <property type="term" value="C:plasma membrane"/>
    <property type="evidence" value="ECO:0007669"/>
    <property type="project" value="UniProtKB-SubCell"/>
</dbReference>
<comment type="subcellular location">
    <subcellularLocation>
        <location evidence="1 7">Cell membrane</location>
        <topology evidence="1 7">Multi-pass membrane protein</topology>
    </subcellularLocation>
</comment>
<dbReference type="AlphaFoldDB" id="A0A5J5DZ31"/>
<gene>
    <name evidence="10" type="ORF">EM848_10340</name>
    <name evidence="9" type="ORF">EMO90_11315</name>
</gene>
<keyword evidence="4 7" id="KW-0812">Transmembrane</keyword>
<evidence type="ECO:0000256" key="1">
    <source>
        <dbReference type="ARBA" id="ARBA00004651"/>
    </source>
</evidence>
<accession>A0A5J5DZ31</accession>
<dbReference type="SUPFAM" id="SSF161098">
    <property type="entry name" value="MetI-like"/>
    <property type="match status" value="1"/>
</dbReference>
<dbReference type="EMBL" id="RZNZ01000021">
    <property type="protein sequence ID" value="KAA8816718.1"/>
    <property type="molecule type" value="Genomic_DNA"/>
</dbReference>
<evidence type="ECO:0000256" key="2">
    <source>
        <dbReference type="ARBA" id="ARBA00022448"/>
    </source>
</evidence>
<evidence type="ECO:0000256" key="6">
    <source>
        <dbReference type="ARBA" id="ARBA00023136"/>
    </source>
</evidence>
<evidence type="ECO:0000256" key="3">
    <source>
        <dbReference type="ARBA" id="ARBA00022475"/>
    </source>
</evidence>
<evidence type="ECO:0000256" key="7">
    <source>
        <dbReference type="RuleBase" id="RU363032"/>
    </source>
</evidence>
<evidence type="ECO:0000313" key="9">
    <source>
        <dbReference type="EMBL" id="KAA8816718.1"/>
    </source>
</evidence>
<feature type="transmembrane region" description="Helical" evidence="7">
    <location>
        <begin position="99"/>
        <end position="119"/>
    </location>
</feature>
<evidence type="ECO:0000313" key="10">
    <source>
        <dbReference type="EMBL" id="KAA8821789.1"/>
    </source>
</evidence>
<keyword evidence="12" id="KW-1185">Reference proteome</keyword>
<keyword evidence="5 7" id="KW-1133">Transmembrane helix</keyword>
<dbReference type="Proteomes" id="UP000345527">
    <property type="component" value="Unassembled WGS sequence"/>
</dbReference>
<dbReference type="Proteomes" id="UP000374630">
    <property type="component" value="Unassembled WGS sequence"/>
</dbReference>
<dbReference type="InterPro" id="IPR045621">
    <property type="entry name" value="BPD_transp_1_N"/>
</dbReference>
<feature type="transmembrane region" description="Helical" evidence="7">
    <location>
        <begin position="287"/>
        <end position="313"/>
    </location>
</feature>
<feature type="transmembrane region" description="Helical" evidence="7">
    <location>
        <begin position="183"/>
        <end position="202"/>
    </location>
</feature>
<dbReference type="InterPro" id="IPR035906">
    <property type="entry name" value="MetI-like_sf"/>
</dbReference>
<dbReference type="PANTHER" id="PTHR43163">
    <property type="entry name" value="DIPEPTIDE TRANSPORT SYSTEM PERMEASE PROTEIN DPPB-RELATED"/>
    <property type="match status" value="1"/>
</dbReference>
<evidence type="ECO:0000313" key="11">
    <source>
        <dbReference type="Proteomes" id="UP000345527"/>
    </source>
</evidence>
<dbReference type="EMBL" id="RZOA01000025">
    <property type="protein sequence ID" value="KAA8821789.1"/>
    <property type="molecule type" value="Genomic_DNA"/>
</dbReference>
<dbReference type="Pfam" id="PF00528">
    <property type="entry name" value="BPD_transp_1"/>
    <property type="match status" value="1"/>
</dbReference>